<reference evidence="7 8" key="1">
    <citation type="submission" date="2015-09" db="EMBL/GenBank/DDBJ databases">
        <authorList>
            <consortium name="Pathogen Informatics"/>
        </authorList>
    </citation>
    <scope>NUCLEOTIDE SEQUENCE [LARGE SCALE GENOMIC DNA]</scope>
    <source>
        <strain evidence="7 8">2789STDY5834928</strain>
    </source>
</reference>
<organism evidence="7 8">
    <name type="scientific">[Eubacterium] siraeum</name>
    <dbReference type="NCBI Taxonomy" id="39492"/>
    <lineage>
        <taxon>Bacteria</taxon>
        <taxon>Bacillati</taxon>
        <taxon>Bacillota</taxon>
        <taxon>Clostridia</taxon>
        <taxon>Eubacteriales</taxon>
        <taxon>Oscillospiraceae</taxon>
        <taxon>Oscillospiraceae incertae sedis</taxon>
    </lineage>
</organism>
<name>A0A174ZPA3_9FIRM</name>
<evidence type="ECO:0000256" key="5">
    <source>
        <dbReference type="ARBA" id="ARBA00023002"/>
    </source>
</evidence>
<dbReference type="InterPro" id="IPR000415">
    <property type="entry name" value="Nitroreductase-like"/>
</dbReference>
<keyword evidence="3" id="KW-0285">Flavoprotein</keyword>
<dbReference type="Proteomes" id="UP000095662">
    <property type="component" value="Unassembled WGS sequence"/>
</dbReference>
<feature type="domain" description="Putative nitroreductase TM1586" evidence="6">
    <location>
        <begin position="3"/>
        <end position="215"/>
    </location>
</feature>
<evidence type="ECO:0000259" key="6">
    <source>
        <dbReference type="Pfam" id="PF14512"/>
    </source>
</evidence>
<dbReference type="Gene3D" id="3.40.109.10">
    <property type="entry name" value="NADH Oxidase"/>
    <property type="match status" value="1"/>
</dbReference>
<sequence length="227" mass="25113">MTDIITAMENRHAVRVYDPEKKIPKEITDKLREKIDLLNSESGLHIQLVTDEPKAFDSFMAHYGKFSGVTDYIALIGRKNDKLNEICGYCGEQLVLLAAQLGLDSCWVAMSYAKVKNAYTIAKGEKLCCVISLGYGKTHGTPHKSKLPEEVAVIKDDTPEWFINGVNAALLAPTAMNQQSFGFMLDGDKVLAKAGKGILSDMDLGIVKYHFEIGSGKEFFKDEMKLA</sequence>
<proteinExistence type="inferred from homology"/>
<dbReference type="EMBL" id="CZBY01000011">
    <property type="protein sequence ID" value="CUQ87587.1"/>
    <property type="molecule type" value="Genomic_DNA"/>
</dbReference>
<evidence type="ECO:0000256" key="2">
    <source>
        <dbReference type="ARBA" id="ARBA00007118"/>
    </source>
</evidence>
<keyword evidence="5" id="KW-0560">Oxidoreductase</keyword>
<dbReference type="Gene3D" id="3.40.109.30">
    <property type="entry name" value="putative nitroreductase (tm1586), domain 2"/>
    <property type="match status" value="1"/>
</dbReference>
<gene>
    <name evidence="7" type="ORF">ERS852540_01536</name>
</gene>
<evidence type="ECO:0000313" key="7">
    <source>
        <dbReference type="EMBL" id="CUQ87587.1"/>
    </source>
</evidence>
<protein>
    <submittedName>
        <fullName evidence="7">Nitroreductase family</fullName>
    </submittedName>
</protein>
<dbReference type="STRING" id="39492.ERS852540_01536"/>
<dbReference type="AlphaFoldDB" id="A0A174ZPA3"/>
<dbReference type="GO" id="GO:0016491">
    <property type="term" value="F:oxidoreductase activity"/>
    <property type="evidence" value="ECO:0007669"/>
    <property type="project" value="UniProtKB-KW"/>
</dbReference>
<dbReference type="Pfam" id="PF14512">
    <property type="entry name" value="TM1586_NiRdase"/>
    <property type="match status" value="1"/>
</dbReference>
<comment type="cofactor">
    <cofactor evidence="1">
        <name>FMN</name>
        <dbReference type="ChEBI" id="CHEBI:58210"/>
    </cofactor>
</comment>
<accession>A0A174ZPA3</accession>
<dbReference type="OrthoDB" id="9814075at2"/>
<dbReference type="PANTHER" id="PTHR43673">
    <property type="entry name" value="NAD(P)H NITROREDUCTASE YDGI-RELATED"/>
    <property type="match status" value="1"/>
</dbReference>
<dbReference type="InterPro" id="IPR029478">
    <property type="entry name" value="TM1586_NiRdase"/>
</dbReference>
<evidence type="ECO:0000313" key="8">
    <source>
        <dbReference type="Proteomes" id="UP000095662"/>
    </source>
</evidence>
<comment type="similarity">
    <text evidence="2">Belongs to the nitroreductase family.</text>
</comment>
<evidence type="ECO:0000256" key="1">
    <source>
        <dbReference type="ARBA" id="ARBA00001917"/>
    </source>
</evidence>
<evidence type="ECO:0000256" key="4">
    <source>
        <dbReference type="ARBA" id="ARBA00022643"/>
    </source>
</evidence>
<evidence type="ECO:0000256" key="3">
    <source>
        <dbReference type="ARBA" id="ARBA00022630"/>
    </source>
</evidence>
<dbReference type="PANTHER" id="PTHR43673:SF2">
    <property type="entry name" value="NITROREDUCTASE"/>
    <property type="match status" value="1"/>
</dbReference>
<dbReference type="SUPFAM" id="SSF55469">
    <property type="entry name" value="FMN-dependent nitroreductase-like"/>
    <property type="match status" value="1"/>
</dbReference>
<keyword evidence="4" id="KW-0288">FMN</keyword>